<protein>
    <submittedName>
        <fullName evidence="3">Tripartite tricarboxylate transporter substrate binding protein</fullName>
    </submittedName>
</protein>
<comment type="similarity">
    <text evidence="1">Belongs to the UPF0065 (bug) family.</text>
</comment>
<gene>
    <name evidence="3" type="ORF">H9646_07900</name>
</gene>
<name>A0ABR8SAA6_9BURK</name>
<evidence type="ECO:0000313" key="4">
    <source>
        <dbReference type="Proteomes" id="UP000634919"/>
    </source>
</evidence>
<evidence type="ECO:0000256" key="2">
    <source>
        <dbReference type="SAM" id="SignalP"/>
    </source>
</evidence>
<dbReference type="InterPro" id="IPR005064">
    <property type="entry name" value="BUG"/>
</dbReference>
<dbReference type="PANTHER" id="PTHR42928:SF5">
    <property type="entry name" value="BLR1237 PROTEIN"/>
    <property type="match status" value="1"/>
</dbReference>
<proteinExistence type="inferred from homology"/>
<keyword evidence="4" id="KW-1185">Reference proteome</keyword>
<evidence type="ECO:0000313" key="3">
    <source>
        <dbReference type="EMBL" id="MBD7960406.1"/>
    </source>
</evidence>
<reference evidence="3 4" key="1">
    <citation type="submission" date="2020-08" db="EMBL/GenBank/DDBJ databases">
        <title>A Genomic Blueprint of the Chicken Gut Microbiome.</title>
        <authorList>
            <person name="Gilroy R."/>
            <person name="Ravi A."/>
            <person name="Getino M."/>
            <person name="Pursley I."/>
            <person name="Horton D.L."/>
            <person name="Alikhan N.-F."/>
            <person name="Baker D."/>
            <person name="Gharbi K."/>
            <person name="Hall N."/>
            <person name="Watson M."/>
            <person name="Adriaenssens E.M."/>
            <person name="Foster-Nyarko E."/>
            <person name="Jarju S."/>
            <person name="Secka A."/>
            <person name="Antonio M."/>
            <person name="Oren A."/>
            <person name="Chaudhuri R."/>
            <person name="La Ragione R.M."/>
            <person name="Hildebrand F."/>
            <person name="Pallen M.J."/>
        </authorList>
    </citation>
    <scope>NUCLEOTIDE SEQUENCE [LARGE SCALE GENOMIC DNA]</scope>
    <source>
        <strain evidence="3 4">Sa2CVA6</strain>
    </source>
</reference>
<dbReference type="InterPro" id="IPR006311">
    <property type="entry name" value="TAT_signal"/>
</dbReference>
<dbReference type="Proteomes" id="UP000634919">
    <property type="component" value="Unassembled WGS sequence"/>
</dbReference>
<feature type="chain" id="PRO_5045443489" evidence="2">
    <location>
        <begin position="25"/>
        <end position="331"/>
    </location>
</feature>
<dbReference type="EMBL" id="JACSQK010000004">
    <property type="protein sequence ID" value="MBD7960406.1"/>
    <property type="molecule type" value="Genomic_DNA"/>
</dbReference>
<dbReference type="PANTHER" id="PTHR42928">
    <property type="entry name" value="TRICARBOXYLATE-BINDING PROTEIN"/>
    <property type="match status" value="1"/>
</dbReference>
<feature type="signal peptide" evidence="2">
    <location>
        <begin position="1"/>
        <end position="24"/>
    </location>
</feature>
<dbReference type="PIRSF" id="PIRSF017082">
    <property type="entry name" value="YflP"/>
    <property type="match status" value="1"/>
</dbReference>
<accession>A0ABR8SAA6</accession>
<dbReference type="InterPro" id="IPR042100">
    <property type="entry name" value="Bug_dom1"/>
</dbReference>
<organism evidence="3 4">
    <name type="scientific">Comamonas avium</name>
    <dbReference type="NCBI Taxonomy" id="2762231"/>
    <lineage>
        <taxon>Bacteria</taxon>
        <taxon>Pseudomonadati</taxon>
        <taxon>Pseudomonadota</taxon>
        <taxon>Betaproteobacteria</taxon>
        <taxon>Burkholderiales</taxon>
        <taxon>Comamonadaceae</taxon>
        <taxon>Comamonas</taxon>
    </lineage>
</organism>
<sequence>MQTTRPYALNRRNLLLAGAGLASATLPSMGSASPAWPSKPVRLIVPYPAGGVNDVVARMFGDALTPVLGQPVVVENKPGAGGTLGMAELAKSNDQHSFAFAAISPLTLNPYLMKVAYDPLNDIQAVASVMYAPVYVMATTAFKGKNMADVLAQAKTSKGVSVATSGYGTLAHIMVEQLIRATGGHFVHVPYKGGSQLITDAAGAQFDLLLANPYAPINALIEQGKLRVLATTGPQRMASFKHIPTLGELGFNKANQTSLFGFYAPKNTDMAVVQRFNTEVNRILLGKDMHQRLGKLDNIPTASTPEAFGTVIRKDYALNGMVIEQAGIKAQ</sequence>
<dbReference type="Gene3D" id="3.40.190.150">
    <property type="entry name" value="Bordetella uptake gene, domain 1"/>
    <property type="match status" value="1"/>
</dbReference>
<dbReference type="PROSITE" id="PS51318">
    <property type="entry name" value="TAT"/>
    <property type="match status" value="1"/>
</dbReference>
<keyword evidence="2" id="KW-0732">Signal</keyword>
<dbReference type="SUPFAM" id="SSF53850">
    <property type="entry name" value="Periplasmic binding protein-like II"/>
    <property type="match status" value="1"/>
</dbReference>
<dbReference type="Gene3D" id="3.40.190.10">
    <property type="entry name" value="Periplasmic binding protein-like II"/>
    <property type="match status" value="1"/>
</dbReference>
<dbReference type="RefSeq" id="WP_191722823.1">
    <property type="nucleotide sequence ID" value="NZ_JACSQK010000004.1"/>
</dbReference>
<dbReference type="CDD" id="cd07012">
    <property type="entry name" value="PBP2_Bug_TTT"/>
    <property type="match status" value="1"/>
</dbReference>
<comment type="caution">
    <text evidence="3">The sequence shown here is derived from an EMBL/GenBank/DDBJ whole genome shotgun (WGS) entry which is preliminary data.</text>
</comment>
<evidence type="ECO:0000256" key="1">
    <source>
        <dbReference type="ARBA" id="ARBA00006987"/>
    </source>
</evidence>
<dbReference type="Pfam" id="PF03401">
    <property type="entry name" value="TctC"/>
    <property type="match status" value="1"/>
</dbReference>